<name>A0ABC8SDA6_9AQUA</name>
<evidence type="ECO:0000313" key="1">
    <source>
        <dbReference type="EMBL" id="CAK9154121.1"/>
    </source>
</evidence>
<dbReference type="PIRSF" id="PIRSF031279">
    <property type="entry name" value="UCP031279"/>
    <property type="match status" value="1"/>
</dbReference>
<proteinExistence type="predicted"/>
<dbReference type="EMBL" id="CAUOFW020002497">
    <property type="protein sequence ID" value="CAK9154121.1"/>
    <property type="molecule type" value="Genomic_DNA"/>
</dbReference>
<protein>
    <submittedName>
        <fullName evidence="1">Uncharacterized protein</fullName>
    </submittedName>
</protein>
<organism evidence="1 2">
    <name type="scientific">Ilex paraguariensis</name>
    <name type="common">yerba mate</name>
    <dbReference type="NCBI Taxonomy" id="185542"/>
    <lineage>
        <taxon>Eukaryota</taxon>
        <taxon>Viridiplantae</taxon>
        <taxon>Streptophyta</taxon>
        <taxon>Embryophyta</taxon>
        <taxon>Tracheophyta</taxon>
        <taxon>Spermatophyta</taxon>
        <taxon>Magnoliopsida</taxon>
        <taxon>eudicotyledons</taxon>
        <taxon>Gunneridae</taxon>
        <taxon>Pentapetalae</taxon>
        <taxon>asterids</taxon>
        <taxon>campanulids</taxon>
        <taxon>Aquifoliales</taxon>
        <taxon>Aquifoliaceae</taxon>
        <taxon>Ilex</taxon>
    </lineage>
</organism>
<keyword evidence="2" id="KW-1185">Reference proteome</keyword>
<dbReference type="InterPro" id="IPR016972">
    <property type="entry name" value="UCP031279"/>
</dbReference>
<dbReference type="AlphaFoldDB" id="A0ABC8SDA6"/>
<dbReference type="PANTHER" id="PTHR33526:SF13">
    <property type="entry name" value="TYROSINE-PROTEIN PHOSPHATASE 3-LIKE"/>
    <property type="match status" value="1"/>
</dbReference>
<accession>A0ABC8SDA6</accession>
<dbReference type="Proteomes" id="UP001642360">
    <property type="component" value="Unassembled WGS sequence"/>
</dbReference>
<sequence length="156" mass="17726">MRAKAHHQNKFMRFITIPIRVLNKAMDMYVKRMTDCADKVGYGNIMGGPVQPVAMPRSFSSSSTRSNDSEDFRELMRIASTRSLGNTVNMDLHTQQHKSQPNIIESRGVPRSCSVGMGRIDEDKPCVFGEDNVNFKTELMYPRSRSYAVTKRSVVF</sequence>
<dbReference type="PANTHER" id="PTHR33526">
    <property type="entry name" value="OS07G0123800 PROTEIN"/>
    <property type="match status" value="1"/>
</dbReference>
<gene>
    <name evidence="1" type="ORF">ILEXP_LOCUS22428</name>
</gene>
<reference evidence="1 2" key="1">
    <citation type="submission" date="2024-02" db="EMBL/GenBank/DDBJ databases">
        <authorList>
            <person name="Vignale AGUSTIN F."/>
            <person name="Sosa J E."/>
            <person name="Modenutti C."/>
        </authorList>
    </citation>
    <scope>NUCLEOTIDE SEQUENCE [LARGE SCALE GENOMIC DNA]</scope>
</reference>
<comment type="caution">
    <text evidence="1">The sequence shown here is derived from an EMBL/GenBank/DDBJ whole genome shotgun (WGS) entry which is preliminary data.</text>
</comment>
<evidence type="ECO:0000313" key="2">
    <source>
        <dbReference type="Proteomes" id="UP001642360"/>
    </source>
</evidence>